<protein>
    <recommendedName>
        <fullName evidence="3">GNAT family N-acetyltransferase</fullName>
    </recommendedName>
</protein>
<dbReference type="AlphaFoldDB" id="A0A841C3F4"/>
<comment type="caution">
    <text evidence="1">The sequence shown here is derived from an EMBL/GenBank/DDBJ whole genome shotgun (WGS) entry which is preliminary data.</text>
</comment>
<proteinExistence type="predicted"/>
<reference evidence="1 2" key="1">
    <citation type="submission" date="2020-08" db="EMBL/GenBank/DDBJ databases">
        <title>Sequencing the genomes of 1000 actinobacteria strains.</title>
        <authorList>
            <person name="Klenk H.-P."/>
        </authorList>
    </citation>
    <scope>NUCLEOTIDE SEQUENCE [LARGE SCALE GENOMIC DNA]</scope>
    <source>
        <strain evidence="1 2">DSM 45362</strain>
    </source>
</reference>
<gene>
    <name evidence="1" type="ORF">F4553_007732</name>
</gene>
<dbReference type="EMBL" id="JACHMN010000003">
    <property type="protein sequence ID" value="MBB5874298.1"/>
    <property type="molecule type" value="Genomic_DNA"/>
</dbReference>
<keyword evidence="2" id="KW-1185">Reference proteome</keyword>
<accession>A0A841C3F4</accession>
<dbReference type="Proteomes" id="UP000587527">
    <property type="component" value="Unassembled WGS sequence"/>
</dbReference>
<evidence type="ECO:0000313" key="1">
    <source>
        <dbReference type="EMBL" id="MBB5874298.1"/>
    </source>
</evidence>
<name>A0A841C3F4_9ACTN</name>
<evidence type="ECO:0008006" key="3">
    <source>
        <dbReference type="Google" id="ProtNLM"/>
    </source>
</evidence>
<dbReference type="RefSeq" id="WP_221470646.1">
    <property type="nucleotide sequence ID" value="NZ_JACHMN010000003.1"/>
</dbReference>
<sequence>MLFEAQWITHDGADLRSDLDWSATDDFTAWTTGWSGGEPQEILRPELLHDPGVVLLAGIQDGEVVAGAIAHRSDGVIGVGNVFGPPEQAWPGLIGHLTRRFPATPLVGYEHGDDLAVARRFGCRPIGPLRVWVSAAA</sequence>
<evidence type="ECO:0000313" key="2">
    <source>
        <dbReference type="Proteomes" id="UP000587527"/>
    </source>
</evidence>
<organism evidence="1 2">
    <name type="scientific">Allocatelliglobosispora scoriae</name>
    <dbReference type="NCBI Taxonomy" id="643052"/>
    <lineage>
        <taxon>Bacteria</taxon>
        <taxon>Bacillati</taxon>
        <taxon>Actinomycetota</taxon>
        <taxon>Actinomycetes</taxon>
        <taxon>Micromonosporales</taxon>
        <taxon>Micromonosporaceae</taxon>
        <taxon>Allocatelliglobosispora</taxon>
    </lineage>
</organism>